<dbReference type="PANTHER" id="PTHR13030">
    <property type="entry name" value="NUDIX HYDROLASE"/>
    <property type="match status" value="1"/>
</dbReference>
<protein>
    <recommendedName>
        <fullName evidence="1">Nudix hydrolase domain-containing protein</fullName>
    </recommendedName>
</protein>
<proteinExistence type="predicted"/>
<gene>
    <name evidence="2" type="ORF">MNOR_LOCUS27373</name>
</gene>
<name>A0AAV2RSL6_MEGNR</name>
<feature type="domain" description="Nudix hydrolase" evidence="1">
    <location>
        <begin position="119"/>
        <end position="275"/>
    </location>
</feature>
<dbReference type="CDD" id="cd03670">
    <property type="entry name" value="NUDIX_ADPRase_Nudt9"/>
    <property type="match status" value="1"/>
</dbReference>
<evidence type="ECO:0000313" key="3">
    <source>
        <dbReference type="Proteomes" id="UP001497623"/>
    </source>
</evidence>
<dbReference type="FunFam" id="3.90.79.10:FF:000021">
    <property type="entry name" value="ADP-ribose pyrophosphatase, mitochondrial isoform X1"/>
    <property type="match status" value="1"/>
</dbReference>
<dbReference type="Gene3D" id="3.90.79.10">
    <property type="entry name" value="Nucleoside Triphosphate Pyrophosphohydrolase"/>
    <property type="match status" value="1"/>
</dbReference>
<dbReference type="Pfam" id="PF25969">
    <property type="entry name" value="NUDT9_N"/>
    <property type="match status" value="1"/>
</dbReference>
<reference evidence="2 3" key="1">
    <citation type="submission" date="2024-05" db="EMBL/GenBank/DDBJ databases">
        <authorList>
            <person name="Wallberg A."/>
        </authorList>
    </citation>
    <scope>NUCLEOTIDE SEQUENCE [LARGE SCALE GENOMIC DNA]</scope>
</reference>
<dbReference type="InterPro" id="IPR015797">
    <property type="entry name" value="NUDIX_hydrolase-like_dom_sf"/>
</dbReference>
<evidence type="ECO:0000313" key="2">
    <source>
        <dbReference type="EMBL" id="CAL4134106.1"/>
    </source>
</evidence>
<dbReference type="EMBL" id="CAXKWB010028706">
    <property type="protein sequence ID" value="CAL4134106.1"/>
    <property type="molecule type" value="Genomic_DNA"/>
</dbReference>
<comment type="caution">
    <text evidence="2">The sequence shown here is derived from an EMBL/GenBank/DDBJ whole genome shotgun (WGS) entry which is preliminary data.</text>
</comment>
<dbReference type="Pfam" id="PF00293">
    <property type="entry name" value="NUDIX"/>
    <property type="match status" value="1"/>
</dbReference>
<dbReference type="SUPFAM" id="SSF55811">
    <property type="entry name" value="Nudix"/>
    <property type="match status" value="1"/>
</dbReference>
<dbReference type="InterPro" id="IPR039989">
    <property type="entry name" value="NUDT9"/>
</dbReference>
<dbReference type="PANTHER" id="PTHR13030:SF8">
    <property type="entry name" value="ADP-RIBOSE PYROPHOSPHATASE, MITOCHONDRIAL"/>
    <property type="match status" value="1"/>
</dbReference>
<dbReference type="PROSITE" id="PS51462">
    <property type="entry name" value="NUDIX"/>
    <property type="match status" value="1"/>
</dbReference>
<organism evidence="2 3">
    <name type="scientific">Meganyctiphanes norvegica</name>
    <name type="common">Northern krill</name>
    <name type="synonym">Thysanopoda norvegica</name>
    <dbReference type="NCBI Taxonomy" id="48144"/>
    <lineage>
        <taxon>Eukaryota</taxon>
        <taxon>Metazoa</taxon>
        <taxon>Ecdysozoa</taxon>
        <taxon>Arthropoda</taxon>
        <taxon>Crustacea</taxon>
        <taxon>Multicrustacea</taxon>
        <taxon>Malacostraca</taxon>
        <taxon>Eumalacostraca</taxon>
        <taxon>Eucarida</taxon>
        <taxon>Euphausiacea</taxon>
        <taxon>Euphausiidae</taxon>
        <taxon>Meganyctiphanes</taxon>
    </lineage>
</organism>
<dbReference type="Proteomes" id="UP001497623">
    <property type="component" value="Unassembled WGS sequence"/>
</dbReference>
<accession>A0AAV2RSL6</accession>
<keyword evidence="3" id="KW-1185">Reference proteome</keyword>
<sequence>MHSKCREPDYPKSQNKVKRFQVPYGKVEWTTDFHDYKPVNYTSTAILKSPAWADKLIGAEGFSPLWNKLDGNTDRRSHEGEYEVIDGVPQNPHGRTGIIGRGCLGKWGPNHAADPVVTRWKLDGEEKVINEKSQLPILQFVSIKRWDNGQWAIPGGMVDPGEVVTTTLQREFMEEALNSYEMTDVQKSEAEAQLKELFSKGEEIYKGYVDDPRNTDNAWMETVAFNFHDPSLKGILYSLKLQAGDDAQAVKWMDIGQELGLYASHRDFIETVAQKHKAHW</sequence>
<dbReference type="GO" id="GO:0047631">
    <property type="term" value="F:ADP-ribose diphosphatase activity"/>
    <property type="evidence" value="ECO:0007669"/>
    <property type="project" value="InterPro"/>
</dbReference>
<dbReference type="AlphaFoldDB" id="A0AAV2RSL6"/>
<evidence type="ECO:0000259" key="1">
    <source>
        <dbReference type="PROSITE" id="PS51462"/>
    </source>
</evidence>
<dbReference type="InterPro" id="IPR000086">
    <property type="entry name" value="NUDIX_hydrolase_dom"/>
</dbReference>